<dbReference type="Proteomes" id="UP000054226">
    <property type="component" value="Unassembled WGS sequence"/>
</dbReference>
<proteinExistence type="predicted"/>
<accession>M2YL12</accession>
<keyword evidence="2" id="KW-1185">Reference proteome</keyword>
<sequence>GRRALARFETGAPHGAVLQNVVELADGTLVLGNRLLRGHAAEAAAGELAARIAARGGDASQVETGGTPLYTATATAADRARLHQAAIGAFTDALTTTDPATALRAWAHGAYCLYQAPRTKKGSDAVARVVLVAVGTVALGRVPRLPHDIDLRGYIDGQAAFTRDLRALQD</sequence>
<evidence type="ECO:0000313" key="2">
    <source>
        <dbReference type="Proteomes" id="UP000054226"/>
    </source>
</evidence>
<dbReference type="RefSeq" id="WP_007029626.1">
    <property type="nucleotide sequence ID" value="NZ_AOHO01000042.1"/>
</dbReference>
<dbReference type="AlphaFoldDB" id="M2YL12"/>
<protein>
    <submittedName>
        <fullName evidence="1">Uncharacterized protein</fullName>
    </submittedName>
</protein>
<feature type="non-terminal residue" evidence="1">
    <location>
        <position position="1"/>
    </location>
</feature>
<dbReference type="PATRIC" id="fig|1284240.4.peg.1727"/>
<comment type="caution">
    <text evidence="1">The sequence shown here is derived from an EMBL/GenBank/DDBJ whole genome shotgun (WGS) entry which is preliminary data.</text>
</comment>
<gene>
    <name evidence="1" type="ORF">H074_08545</name>
</gene>
<dbReference type="EMBL" id="AOHO01000042">
    <property type="protein sequence ID" value="EME62495.1"/>
    <property type="molecule type" value="Genomic_DNA"/>
</dbReference>
<name>M2YL12_9PSEU</name>
<evidence type="ECO:0000313" key="1">
    <source>
        <dbReference type="EMBL" id="EME62495.1"/>
    </source>
</evidence>
<organism evidence="1 2">
    <name type="scientific">Amycolatopsis decaplanina DSM 44594</name>
    <dbReference type="NCBI Taxonomy" id="1284240"/>
    <lineage>
        <taxon>Bacteria</taxon>
        <taxon>Bacillati</taxon>
        <taxon>Actinomycetota</taxon>
        <taxon>Actinomycetes</taxon>
        <taxon>Pseudonocardiales</taxon>
        <taxon>Pseudonocardiaceae</taxon>
        <taxon>Amycolatopsis</taxon>
    </lineage>
</organism>
<dbReference type="OrthoDB" id="3666712at2"/>
<reference evidence="1 2" key="1">
    <citation type="journal article" date="2013" name="Genome Announc.">
        <title>Draft Genome Sequence of Amycolatopsis decaplanina Strain DSM 44594T.</title>
        <authorList>
            <person name="Kaur N."/>
            <person name="Kumar S."/>
            <person name="Bala M."/>
            <person name="Raghava G.P."/>
            <person name="Mayilraj S."/>
        </authorList>
    </citation>
    <scope>NUCLEOTIDE SEQUENCE [LARGE SCALE GENOMIC DNA]</scope>
    <source>
        <strain evidence="1 2">DSM 44594</strain>
    </source>
</reference>